<dbReference type="GO" id="GO:0016285">
    <property type="term" value="F:alanyl aminopeptidase activity"/>
    <property type="evidence" value="ECO:0007669"/>
    <property type="project" value="UniProtKB-EC"/>
</dbReference>
<organism evidence="17 18">
    <name type="scientific">Kineosporia babensis</name>
    <dbReference type="NCBI Taxonomy" id="499548"/>
    <lineage>
        <taxon>Bacteria</taxon>
        <taxon>Bacillati</taxon>
        <taxon>Actinomycetota</taxon>
        <taxon>Actinomycetes</taxon>
        <taxon>Kineosporiales</taxon>
        <taxon>Kineosporiaceae</taxon>
        <taxon>Kineosporia</taxon>
    </lineage>
</organism>
<dbReference type="SUPFAM" id="SSF55486">
    <property type="entry name" value="Metalloproteases ('zincins'), catalytic domain"/>
    <property type="match status" value="1"/>
</dbReference>
<sequence>MAGNLTRDEAARRSQLLTVHSYDIELDLTTGPEAFRSTTVVRFACSQPGATVFIETTDATGHQIDLDGTPLSADADGRITLPYLAAENTLRVVADFAYSGTGQGLHRFVDPVDERVYLHSQFATADAQRVFACFDQPDLKARYTLTVTAPADWEVVSNSPELAVQDVEPGRRWKFAETERISTYLAAIVAGPYHVVSGEYRDDQAVIPLRALCRQSLAPHFDAEEILEITRQGFGYFHTTFGMAYPFGKYDQAFVPEFNLGAMENPGCVTFTETYVFRSRVTDAERENRAATILHEMSHMWFGDLVTMQWWDDLWLNESFATYAAASALVGSTRYKDAWVTFADNAKARAYRQDQLSTTHPIAADIVDIRSMEVNFDAITYHKGASVLKQLVATIGPDTFFAALRRYFARHAWSTATLADLLTALKEETGRDLTGWSADWLETTGPNTLRAEFTVDESGTYSSFAVVQTAPAEHPTLRPHRIAVGLYEFKGSELLRRHRAEVDIAGARTELTELIGQASADLVLVNDDDLTYAKVDLDEASLGTVLASLGQISDPLAQAICWTILWDLLRDARLHPSRYAALVLQHVAAMPNATVRRTLLNQAVAAAKQYLPAAERVGTLSTLADGLLNLAAAQTPGSPEQLAYARAFVASATSPEQLAVLQALLEEGSDAVPGVVVDADLRWSLLLRLVVTGQAAQEQIDAELQRDPTDKGRLNAAACTAALPTPEAKAAAWQAIVGGEQPLGTLKAALGGFGAPEHVALVEDRAQAYFDVLTTVVDTWPSERTQSFATAAFPSALGSADLPAMTERYLAEAQPPAWLRRLVLEGRDEAVRARTILANPVLGA</sequence>
<dbReference type="InterPro" id="IPR012778">
    <property type="entry name" value="Pept_M1_aminopeptidase"/>
</dbReference>
<keyword evidence="10" id="KW-0862">Zinc</keyword>
<keyword evidence="7" id="KW-0645">Protease</keyword>
<dbReference type="GO" id="GO:0005737">
    <property type="term" value="C:cytoplasm"/>
    <property type="evidence" value="ECO:0007669"/>
    <property type="project" value="TreeGrafter"/>
</dbReference>
<keyword evidence="6 17" id="KW-0031">Aminopeptidase</keyword>
<evidence type="ECO:0000256" key="8">
    <source>
        <dbReference type="ARBA" id="ARBA00022723"/>
    </source>
</evidence>
<feature type="domain" description="Aminopeptidase N-like N-terminal" evidence="16">
    <location>
        <begin position="21"/>
        <end position="185"/>
    </location>
</feature>
<comment type="similarity">
    <text evidence="3">Belongs to the peptidase M1 family.</text>
</comment>
<evidence type="ECO:0000313" key="17">
    <source>
        <dbReference type="EMBL" id="MCD5314481.1"/>
    </source>
</evidence>
<dbReference type="InterPro" id="IPR045357">
    <property type="entry name" value="Aminopeptidase_N-like_N"/>
</dbReference>
<gene>
    <name evidence="17" type="primary">pepN</name>
    <name evidence="17" type="ORF">LR394_26590</name>
</gene>
<feature type="domain" description="ERAP1-like C-terminal" evidence="15">
    <location>
        <begin position="522"/>
        <end position="829"/>
    </location>
</feature>
<dbReference type="GO" id="GO:0006508">
    <property type="term" value="P:proteolysis"/>
    <property type="evidence" value="ECO:0007669"/>
    <property type="project" value="UniProtKB-KW"/>
</dbReference>
<comment type="cofactor">
    <cofactor evidence="2">
        <name>Zn(2+)</name>
        <dbReference type="ChEBI" id="CHEBI:29105"/>
    </cofactor>
</comment>
<evidence type="ECO:0000256" key="13">
    <source>
        <dbReference type="ARBA" id="ARBA00031533"/>
    </source>
</evidence>
<evidence type="ECO:0000259" key="15">
    <source>
        <dbReference type="Pfam" id="PF11838"/>
    </source>
</evidence>
<dbReference type="GO" id="GO:0005615">
    <property type="term" value="C:extracellular space"/>
    <property type="evidence" value="ECO:0007669"/>
    <property type="project" value="TreeGrafter"/>
</dbReference>
<comment type="catalytic activity">
    <reaction evidence="1">
        <text>Release of an N-terminal amino acid, Xaa-|-Yaa- from a peptide, amide or arylamide. Xaa is preferably Ala, but may be most amino acids including Pro (slow action). When a terminal hydrophobic residue is followed by a prolyl residue, the two may be released as an intact Xaa-Pro dipeptide.</text>
        <dbReference type="EC" id="3.4.11.2"/>
    </reaction>
</comment>
<keyword evidence="11" id="KW-0482">Metalloprotease</keyword>
<dbReference type="GO" id="GO:0070006">
    <property type="term" value="F:metalloaminopeptidase activity"/>
    <property type="evidence" value="ECO:0007669"/>
    <property type="project" value="TreeGrafter"/>
</dbReference>
<dbReference type="GO" id="GO:0008270">
    <property type="term" value="F:zinc ion binding"/>
    <property type="evidence" value="ECO:0007669"/>
    <property type="project" value="InterPro"/>
</dbReference>
<evidence type="ECO:0000256" key="4">
    <source>
        <dbReference type="ARBA" id="ARBA00012564"/>
    </source>
</evidence>
<name>A0A9X1NJT0_9ACTN</name>
<dbReference type="PANTHER" id="PTHR11533">
    <property type="entry name" value="PROTEASE M1 ZINC METALLOPROTEASE"/>
    <property type="match status" value="1"/>
</dbReference>
<evidence type="ECO:0000313" key="18">
    <source>
        <dbReference type="Proteomes" id="UP001138997"/>
    </source>
</evidence>
<evidence type="ECO:0000256" key="11">
    <source>
        <dbReference type="ARBA" id="ARBA00023049"/>
    </source>
</evidence>
<evidence type="ECO:0000256" key="6">
    <source>
        <dbReference type="ARBA" id="ARBA00022438"/>
    </source>
</evidence>
<dbReference type="Pfam" id="PF17900">
    <property type="entry name" value="Peptidase_M1_N"/>
    <property type="match status" value="1"/>
</dbReference>
<evidence type="ECO:0000256" key="5">
    <source>
        <dbReference type="ARBA" id="ARBA00015611"/>
    </source>
</evidence>
<dbReference type="InterPro" id="IPR014782">
    <property type="entry name" value="Peptidase_M1_dom"/>
</dbReference>
<dbReference type="GO" id="GO:0042277">
    <property type="term" value="F:peptide binding"/>
    <property type="evidence" value="ECO:0007669"/>
    <property type="project" value="TreeGrafter"/>
</dbReference>
<evidence type="ECO:0000256" key="12">
    <source>
        <dbReference type="ARBA" id="ARBA00029811"/>
    </source>
</evidence>
<dbReference type="PANTHER" id="PTHR11533:SF174">
    <property type="entry name" value="PUROMYCIN-SENSITIVE AMINOPEPTIDASE-RELATED"/>
    <property type="match status" value="1"/>
</dbReference>
<evidence type="ECO:0000256" key="2">
    <source>
        <dbReference type="ARBA" id="ARBA00001947"/>
    </source>
</evidence>
<dbReference type="AlphaFoldDB" id="A0A9X1NJT0"/>
<dbReference type="EMBL" id="JAJOMB010000016">
    <property type="protein sequence ID" value="MCD5314481.1"/>
    <property type="molecule type" value="Genomic_DNA"/>
</dbReference>
<dbReference type="EC" id="3.4.11.2" evidence="4"/>
<dbReference type="InterPro" id="IPR024571">
    <property type="entry name" value="ERAP1-like_C_dom"/>
</dbReference>
<evidence type="ECO:0000256" key="3">
    <source>
        <dbReference type="ARBA" id="ARBA00010136"/>
    </source>
</evidence>
<keyword evidence="18" id="KW-1185">Reference proteome</keyword>
<dbReference type="RefSeq" id="WP_231447035.1">
    <property type="nucleotide sequence ID" value="NZ_JAJOMB010000016.1"/>
</dbReference>
<evidence type="ECO:0000259" key="16">
    <source>
        <dbReference type="Pfam" id="PF17900"/>
    </source>
</evidence>
<keyword evidence="9 17" id="KW-0378">Hydrolase</keyword>
<reference evidence="17" key="1">
    <citation type="submission" date="2021-11" db="EMBL/GenBank/DDBJ databases">
        <title>Streptomyces corallinus and Kineosporia corallina sp. nov., two new coral-derived marine actinobacteria.</title>
        <authorList>
            <person name="Buangrab K."/>
            <person name="Sutthacheep M."/>
            <person name="Yeemin T."/>
            <person name="Harunari E."/>
            <person name="Igarashi Y."/>
            <person name="Sripreechasak P."/>
            <person name="Kanchanasin P."/>
            <person name="Tanasupawat S."/>
            <person name="Phongsopitanun W."/>
        </authorList>
    </citation>
    <scope>NUCLEOTIDE SEQUENCE</scope>
    <source>
        <strain evidence="17">JCM 31032</strain>
    </source>
</reference>
<evidence type="ECO:0000259" key="14">
    <source>
        <dbReference type="Pfam" id="PF01433"/>
    </source>
</evidence>
<dbReference type="FunFam" id="1.10.390.10:FF:000004">
    <property type="entry name" value="Aminopeptidase N"/>
    <property type="match status" value="1"/>
</dbReference>
<dbReference type="Gene3D" id="2.60.40.1730">
    <property type="entry name" value="tricorn interacting facor f3 domain"/>
    <property type="match status" value="1"/>
</dbReference>
<evidence type="ECO:0000256" key="10">
    <source>
        <dbReference type="ARBA" id="ARBA00022833"/>
    </source>
</evidence>
<dbReference type="InterPro" id="IPR050344">
    <property type="entry name" value="Peptidase_M1_aminopeptidases"/>
</dbReference>
<dbReference type="InterPro" id="IPR001930">
    <property type="entry name" value="Peptidase_M1"/>
</dbReference>
<accession>A0A9X1NJT0</accession>
<dbReference type="Pfam" id="PF11838">
    <property type="entry name" value="ERAP1_C"/>
    <property type="match status" value="1"/>
</dbReference>
<dbReference type="GO" id="GO:0016020">
    <property type="term" value="C:membrane"/>
    <property type="evidence" value="ECO:0007669"/>
    <property type="project" value="TreeGrafter"/>
</dbReference>
<evidence type="ECO:0000256" key="7">
    <source>
        <dbReference type="ARBA" id="ARBA00022670"/>
    </source>
</evidence>
<feature type="domain" description="Peptidase M1 membrane alanine aminopeptidase" evidence="14">
    <location>
        <begin position="227"/>
        <end position="435"/>
    </location>
</feature>
<dbReference type="PRINTS" id="PR00756">
    <property type="entry name" value="ALADIPTASE"/>
</dbReference>
<proteinExistence type="inferred from homology"/>
<dbReference type="FunFam" id="2.60.40.1730:FF:000010">
    <property type="entry name" value="Putative aminopeptidase N"/>
    <property type="match status" value="1"/>
</dbReference>
<dbReference type="InterPro" id="IPR027268">
    <property type="entry name" value="Peptidase_M4/M1_CTD_sf"/>
</dbReference>
<dbReference type="InterPro" id="IPR042097">
    <property type="entry name" value="Aminopeptidase_N-like_N_sf"/>
</dbReference>
<dbReference type="CDD" id="cd09602">
    <property type="entry name" value="M1_APN"/>
    <property type="match status" value="1"/>
</dbReference>
<dbReference type="Proteomes" id="UP001138997">
    <property type="component" value="Unassembled WGS sequence"/>
</dbReference>
<protein>
    <recommendedName>
        <fullName evidence="5">Aminopeptidase N</fullName>
        <ecNumber evidence="4">3.4.11.2</ecNumber>
    </recommendedName>
    <alternativeName>
        <fullName evidence="12">Alanine aminopeptidase</fullName>
    </alternativeName>
    <alternativeName>
        <fullName evidence="13">Lysyl aminopeptidase</fullName>
    </alternativeName>
</protein>
<comment type="caution">
    <text evidence="17">The sequence shown here is derived from an EMBL/GenBank/DDBJ whole genome shotgun (WGS) entry which is preliminary data.</text>
</comment>
<evidence type="ECO:0000256" key="9">
    <source>
        <dbReference type="ARBA" id="ARBA00022801"/>
    </source>
</evidence>
<keyword evidence="8" id="KW-0479">Metal-binding</keyword>
<dbReference type="Pfam" id="PF01433">
    <property type="entry name" value="Peptidase_M1"/>
    <property type="match status" value="1"/>
</dbReference>
<dbReference type="Gene3D" id="1.10.390.10">
    <property type="entry name" value="Neutral Protease Domain 2"/>
    <property type="match status" value="1"/>
</dbReference>
<evidence type="ECO:0000256" key="1">
    <source>
        <dbReference type="ARBA" id="ARBA00000098"/>
    </source>
</evidence>
<dbReference type="GO" id="GO:0043171">
    <property type="term" value="P:peptide catabolic process"/>
    <property type="evidence" value="ECO:0007669"/>
    <property type="project" value="TreeGrafter"/>
</dbReference>
<dbReference type="NCBIfam" id="TIGR02412">
    <property type="entry name" value="pepN_strep_liv"/>
    <property type="match status" value="1"/>
</dbReference>
<dbReference type="SUPFAM" id="SSF63737">
    <property type="entry name" value="Leukotriene A4 hydrolase N-terminal domain"/>
    <property type="match status" value="1"/>
</dbReference>